<keyword evidence="3 7" id="KW-0808">Transferase</keyword>
<evidence type="ECO:0000256" key="4">
    <source>
        <dbReference type="ARBA" id="ARBA00022691"/>
    </source>
</evidence>
<evidence type="ECO:0000256" key="1">
    <source>
        <dbReference type="ARBA" id="ARBA00006149"/>
    </source>
</evidence>
<proteinExistence type="inferred from homology"/>
<dbReference type="Pfam" id="PF05175">
    <property type="entry name" value="MTS"/>
    <property type="match status" value="1"/>
</dbReference>
<dbReference type="InterPro" id="IPR055487">
    <property type="entry name" value="DUF7059"/>
</dbReference>
<keyword evidence="4" id="KW-0949">S-adenosyl-L-methionine</keyword>
<dbReference type="InterPro" id="IPR007848">
    <property type="entry name" value="Small_mtfrase_dom"/>
</dbReference>
<dbReference type="InterPro" id="IPR029063">
    <property type="entry name" value="SAM-dependent_MTases_sf"/>
</dbReference>
<dbReference type="GO" id="GO:0008757">
    <property type="term" value="F:S-adenosylmethionine-dependent methyltransferase activity"/>
    <property type="evidence" value="ECO:0007669"/>
    <property type="project" value="TreeGrafter"/>
</dbReference>
<dbReference type="GO" id="GO:0003676">
    <property type="term" value="F:nucleic acid binding"/>
    <property type="evidence" value="ECO:0007669"/>
    <property type="project" value="InterPro"/>
</dbReference>
<keyword evidence="8" id="KW-1185">Reference proteome</keyword>
<feature type="domain" description="Methyltransferase small" evidence="5">
    <location>
        <begin position="139"/>
        <end position="238"/>
    </location>
</feature>
<dbReference type="PANTHER" id="PTHR45875:SF1">
    <property type="entry name" value="METHYLTRANSFERASE N6AMT1"/>
    <property type="match status" value="1"/>
</dbReference>
<keyword evidence="2 7" id="KW-0489">Methyltransferase</keyword>
<comment type="similarity">
    <text evidence="1">Belongs to the eukaryotic/archaeal PrmC-related family.</text>
</comment>
<dbReference type="EMBL" id="QQXL01000001">
    <property type="protein sequence ID" value="RKW71932.1"/>
    <property type="molecule type" value="Genomic_DNA"/>
</dbReference>
<dbReference type="Proteomes" id="UP000273119">
    <property type="component" value="Unassembled WGS sequence"/>
</dbReference>
<evidence type="ECO:0000256" key="3">
    <source>
        <dbReference type="ARBA" id="ARBA00022679"/>
    </source>
</evidence>
<gene>
    <name evidence="7" type="ORF">DWQ67_00245</name>
</gene>
<dbReference type="Pfam" id="PF23186">
    <property type="entry name" value="DUF7059"/>
    <property type="match status" value="1"/>
</dbReference>
<dbReference type="GO" id="GO:0008170">
    <property type="term" value="F:N-methyltransferase activity"/>
    <property type="evidence" value="ECO:0007669"/>
    <property type="project" value="UniProtKB-ARBA"/>
</dbReference>
<feature type="domain" description="DUF7059" evidence="6">
    <location>
        <begin position="7"/>
        <end position="92"/>
    </location>
</feature>
<evidence type="ECO:0000313" key="8">
    <source>
        <dbReference type="Proteomes" id="UP000273119"/>
    </source>
</evidence>
<dbReference type="CDD" id="cd02440">
    <property type="entry name" value="AdoMet_MTases"/>
    <property type="match status" value="1"/>
</dbReference>
<dbReference type="GO" id="GO:0032259">
    <property type="term" value="P:methylation"/>
    <property type="evidence" value="ECO:0007669"/>
    <property type="project" value="UniProtKB-KW"/>
</dbReference>
<dbReference type="PROSITE" id="PS00092">
    <property type="entry name" value="N6_MTASE"/>
    <property type="match status" value="1"/>
</dbReference>
<name>A0A496PN35_9MICC</name>
<evidence type="ECO:0000259" key="6">
    <source>
        <dbReference type="Pfam" id="PF23186"/>
    </source>
</evidence>
<evidence type="ECO:0000259" key="5">
    <source>
        <dbReference type="Pfam" id="PF05175"/>
    </source>
</evidence>
<dbReference type="SUPFAM" id="SSF53335">
    <property type="entry name" value="S-adenosyl-L-methionine-dependent methyltransferases"/>
    <property type="match status" value="1"/>
</dbReference>
<accession>A0A496PN35</accession>
<reference evidence="7 8" key="1">
    <citation type="submission" date="2018-07" db="EMBL/GenBank/DDBJ databases">
        <title>Arthrobacter sp. nov., isolated from raw cow's milk with high bacterial count.</title>
        <authorList>
            <person name="Hahne J."/>
            <person name="Isele D."/>
            <person name="Lipski A."/>
        </authorList>
    </citation>
    <scope>NUCLEOTIDE SEQUENCE [LARGE SCALE GENOMIC DNA]</scope>
    <source>
        <strain evidence="7 8">JZ R-183</strain>
    </source>
</reference>
<evidence type="ECO:0000313" key="7">
    <source>
        <dbReference type="EMBL" id="RKW71932.1"/>
    </source>
</evidence>
<sequence length="543" mass="58134">MAADLEAARYVHDGVLELLGPVAMAALDRDQPVQPRRAVARVEATRPLDALSTLVRAFLLGGSVSRERWEAALPTLGLGGASELGLVEADPERPELLRAAIDLRPYASDSHADLWVASDVGSHHRPGVLRHDHVLGIGAASLTLAAATIRRPAATALDLGVGCGIQTFYLLAHCDHVTATDLSARALGFTRFNLALNAAALGLDPQDLEARVSLRQGSLLEPVEGERFELIVSNPPFVITPRRLGESSEERFTYRDGGLPGDQLVAQLWSGLAQVLEPGGTAQMLANWEIPRALVPDDARFSDPVTGTQVPGWAGRPAQWTPPELECWVIQRDVEDPGGYAETWLRDASEVRSPEAAELRYEEYLDDFEARGVGAIGLGLVWLRRRAEGAGSGMIAGSGRIAAEGIGRRFESIQHQVESPLGPTLGQAVWQADAVAAVDVALVHAEAAKDVTVETHSRPGDEHPQAILLRQGSGLRRTRLLPTALAGLVSACDGELPLGSLSRAVVSVLEATEAQNHPSAEELLEQAKELLVDGFLRFPSHSE</sequence>
<organism evidence="7 8">
    <name type="scientific">Galactobacter caseinivorans</name>
    <dbReference type="NCBI Taxonomy" id="2676123"/>
    <lineage>
        <taxon>Bacteria</taxon>
        <taxon>Bacillati</taxon>
        <taxon>Actinomycetota</taxon>
        <taxon>Actinomycetes</taxon>
        <taxon>Micrococcales</taxon>
        <taxon>Micrococcaceae</taxon>
        <taxon>Galactobacter</taxon>
    </lineage>
</organism>
<dbReference type="InterPro" id="IPR002052">
    <property type="entry name" value="DNA_methylase_N6_adenine_CS"/>
</dbReference>
<dbReference type="GO" id="GO:0008276">
    <property type="term" value="F:protein methyltransferase activity"/>
    <property type="evidence" value="ECO:0007669"/>
    <property type="project" value="TreeGrafter"/>
</dbReference>
<dbReference type="AlphaFoldDB" id="A0A496PN35"/>
<dbReference type="Gene3D" id="3.40.50.150">
    <property type="entry name" value="Vaccinia Virus protein VP39"/>
    <property type="match status" value="1"/>
</dbReference>
<protein>
    <submittedName>
        <fullName evidence="7">SAM-dependent methyltransferase</fullName>
    </submittedName>
</protein>
<dbReference type="PANTHER" id="PTHR45875">
    <property type="entry name" value="METHYLTRANSFERASE N6AMT1"/>
    <property type="match status" value="1"/>
</dbReference>
<evidence type="ECO:0000256" key="2">
    <source>
        <dbReference type="ARBA" id="ARBA00022603"/>
    </source>
</evidence>
<comment type="caution">
    <text evidence="7">The sequence shown here is derived from an EMBL/GenBank/DDBJ whole genome shotgun (WGS) entry which is preliminary data.</text>
</comment>
<dbReference type="InterPro" id="IPR052190">
    <property type="entry name" value="Euk-Arch_PrmC-MTase"/>
</dbReference>
<dbReference type="GO" id="GO:0035657">
    <property type="term" value="C:eRF1 methyltransferase complex"/>
    <property type="evidence" value="ECO:0007669"/>
    <property type="project" value="TreeGrafter"/>
</dbReference>